<feature type="compositionally biased region" description="Polar residues" evidence="1">
    <location>
        <begin position="82"/>
        <end position="91"/>
    </location>
</feature>
<dbReference type="InterPro" id="IPR010856">
    <property type="entry name" value="Gig2-like"/>
</dbReference>
<gene>
    <name evidence="2" type="ORF">PG996_003197</name>
</gene>
<evidence type="ECO:0000256" key="1">
    <source>
        <dbReference type="SAM" id="MobiDB-lite"/>
    </source>
</evidence>
<organism evidence="2 3">
    <name type="scientific">Apiospora saccharicola</name>
    <dbReference type="NCBI Taxonomy" id="335842"/>
    <lineage>
        <taxon>Eukaryota</taxon>
        <taxon>Fungi</taxon>
        <taxon>Dikarya</taxon>
        <taxon>Ascomycota</taxon>
        <taxon>Pezizomycotina</taxon>
        <taxon>Sordariomycetes</taxon>
        <taxon>Xylariomycetidae</taxon>
        <taxon>Amphisphaeriales</taxon>
        <taxon>Apiosporaceae</taxon>
        <taxon>Apiospora</taxon>
    </lineage>
</organism>
<feature type="region of interest" description="Disordered" evidence="1">
    <location>
        <begin position="699"/>
        <end position="743"/>
    </location>
</feature>
<accession>A0ABR1W0K5</accession>
<feature type="region of interest" description="Disordered" evidence="1">
    <location>
        <begin position="603"/>
        <end position="626"/>
    </location>
</feature>
<feature type="compositionally biased region" description="Polar residues" evidence="1">
    <location>
        <begin position="707"/>
        <end position="719"/>
    </location>
</feature>
<protein>
    <submittedName>
        <fullName evidence="2">Uncharacterized protein</fullName>
    </submittedName>
</protein>
<dbReference type="EMBL" id="JAQQWM010000002">
    <property type="protein sequence ID" value="KAK8077027.1"/>
    <property type="molecule type" value="Genomic_DNA"/>
</dbReference>
<comment type="caution">
    <text evidence="2">The sequence shown here is derived from an EMBL/GenBank/DDBJ whole genome shotgun (WGS) entry which is preliminary data.</text>
</comment>
<feature type="region of interest" description="Disordered" evidence="1">
    <location>
        <begin position="553"/>
        <end position="574"/>
    </location>
</feature>
<dbReference type="Gene3D" id="2.60.120.330">
    <property type="entry name" value="B-lactam Antibiotic, Isopenicillin N Synthase, Chain"/>
    <property type="match status" value="1"/>
</dbReference>
<dbReference type="PANTHER" id="PTHR30613:SF1">
    <property type="entry name" value="DUF1479 DOMAIN PROTEIN (AFU_ORTHOLOGUE AFUA_5G09280)"/>
    <property type="match status" value="1"/>
</dbReference>
<keyword evidence="3" id="KW-1185">Reference proteome</keyword>
<reference evidence="2 3" key="1">
    <citation type="submission" date="2023-01" db="EMBL/GenBank/DDBJ databases">
        <title>Analysis of 21 Apiospora genomes using comparative genomics revels a genus with tremendous synthesis potential of carbohydrate active enzymes and secondary metabolites.</title>
        <authorList>
            <person name="Sorensen T."/>
        </authorList>
    </citation>
    <scope>NUCLEOTIDE SEQUENCE [LARGE SCALE GENOMIC DNA]</scope>
    <source>
        <strain evidence="2 3">CBS 83171</strain>
    </source>
</reference>
<dbReference type="InterPro" id="IPR027443">
    <property type="entry name" value="IPNS-like_sf"/>
</dbReference>
<feature type="region of interest" description="Disordered" evidence="1">
    <location>
        <begin position="82"/>
        <end position="107"/>
    </location>
</feature>
<evidence type="ECO:0000313" key="3">
    <source>
        <dbReference type="Proteomes" id="UP001446871"/>
    </source>
</evidence>
<evidence type="ECO:0000313" key="2">
    <source>
        <dbReference type="EMBL" id="KAK8077027.1"/>
    </source>
</evidence>
<proteinExistence type="predicted"/>
<dbReference type="Pfam" id="PF07350">
    <property type="entry name" value="Gig2-like"/>
    <property type="match status" value="1"/>
</dbReference>
<dbReference type="Proteomes" id="UP001446871">
    <property type="component" value="Unassembled WGS sequence"/>
</dbReference>
<dbReference type="SUPFAM" id="SSF51197">
    <property type="entry name" value="Clavaminate synthase-like"/>
    <property type="match status" value="1"/>
</dbReference>
<feature type="compositionally biased region" description="Basic and acidic residues" evidence="1">
    <location>
        <begin position="726"/>
        <end position="743"/>
    </location>
</feature>
<feature type="region of interest" description="Disordered" evidence="1">
    <location>
        <begin position="299"/>
        <end position="322"/>
    </location>
</feature>
<dbReference type="PANTHER" id="PTHR30613">
    <property type="entry name" value="UNCHARACTERIZED PROTEIN YBIU-RELATED"/>
    <property type="match status" value="1"/>
</dbReference>
<feature type="compositionally biased region" description="Low complexity" evidence="1">
    <location>
        <begin position="603"/>
        <end position="616"/>
    </location>
</feature>
<name>A0ABR1W0K5_9PEZI</name>
<sequence>MSTAEVVAQRGANGLLPAHAAAATMSKSHAAIVAAATATTTHPTTANNAPATTTTLNTAAARPTTPIISSVEIPYPSEYSTSFLTPPTTIGTKRARSGDHKDGRRPKLRQRTITKTMEPPVLSFYGEQPVPLPSRFGSLKRKLVAGHETELQASWSRLLDALRDEIQHIESRGTDLIPEIQFGDIGRSAQVSSFCESVKRYGIGVVRGVVKPQDARAWVDETKSYLETKHEFKPPPAQDPTCFDFFWSPCQVRARAHPNVLAAQKFAMSLWDTSQDDNRLATRCPISYADRIRIDTKTTSSLASGEHGSGSGSGSGSSAPPLDAVDAAAHALHPAVPASTLIAQIDNGSLERWELDGYGQSGTYDQIWKGQWENYNPWDPTGRVNATTDLYNGAGACSMFRMFQGILALTTVEPGMVRLLPSPKLSTAYFLLRPFFSPKQGPPEGREQSKEEWATYLDADNWQLDKDQNTIIHGAVPGHAQRVTESWHPHLQLRSSLVAPPTLEPGDYIVWHPDQAYAFEKAPPSTSMLVYTPAAPLTQTNALFLARQRKAFQRGHPGPDFDSTGSGLGSEAPHTGRLEEKDIAEVGGEAGLQAMGLAPWTVSKSTLSTPPATSSSNKGDEDYPSHAAAAAAAKLANSTEMSSTAAKHNPMAVDAVLEAASEKSSASTTISAAEAEVVRLANIILFPDRYDFWMPSRVPSRAGTPLKSEQTPKATKSGLSSSSVEPVKEKEKEKEKNSVEKDN</sequence>